<feature type="region of interest" description="Disordered" evidence="1">
    <location>
        <begin position="681"/>
        <end position="706"/>
    </location>
</feature>
<evidence type="ECO:0000313" key="2">
    <source>
        <dbReference type="EMBL" id="CAK0830973.1"/>
    </source>
</evidence>
<proteinExistence type="predicted"/>
<comment type="caution">
    <text evidence="2">The sequence shown here is derived from an EMBL/GenBank/DDBJ whole genome shotgun (WGS) entry which is preliminary data.</text>
</comment>
<feature type="compositionally biased region" description="Pro residues" evidence="1">
    <location>
        <begin position="691"/>
        <end position="701"/>
    </location>
</feature>
<reference evidence="2" key="1">
    <citation type="submission" date="2023-10" db="EMBL/GenBank/DDBJ databases">
        <authorList>
            <person name="Chen Y."/>
            <person name="Shah S."/>
            <person name="Dougan E. K."/>
            <person name="Thang M."/>
            <person name="Chan C."/>
        </authorList>
    </citation>
    <scope>NUCLEOTIDE SEQUENCE [LARGE SCALE GENOMIC DNA]</scope>
</reference>
<evidence type="ECO:0000256" key="1">
    <source>
        <dbReference type="SAM" id="MobiDB-lite"/>
    </source>
</evidence>
<sequence length="870" mass="93103">MTTTTTATAFFNVDPEVYELGEEDRKQMAARAEDLSKRLVETTQNLFGAAAKQLEEARQLHKSHVSGLAKRRKAEGAAMPGLDQPILFASVYMHHSEGLTDRNLDILGKVGSAAEVYASECLVAADFNMSPDLVQDSGFTERLHGNLIIPQGEGTCFTTGGIKMLDYFVATSGVSKVIQSVDVVTTSQLAPHSPVEIVLYPRACKMQACGQKSQMLLVIPSEFASDLDRYQALVKSIHSFVSIVAAPGGRLCVEDEAHQGHLSHILGELDAAIVHEQSDARPIGLFCGMYRLWGKARRVIAQQWELEHPRAYFAGQSFASASGVVRRQGVRAECSYRRGLVAATILWDLSKFYETIDLGLLEQRCVQHGAPVALYRLSIAAYRGARFICMAGYVSGPLMAARGVIAGCSLATTWVKVYMITPLDSLKLGPSVQLDQCIDDSGLSAVGSKAQVVHDFKEASQGLHDALTLDMKCKVAPDKASFVYSSAEVSSQLRQFLGPLAGPITDSAVNLGSLTCEALWTRDRAIKVGYRGLEDGGTFDGDIFLDGSCFRHEIAELSRAGYGLVKVMSDASQGPVAEIGEDRHPGQEQPRLSTFYSDCLNAEESRLQWQIKIAKAVCKLAAKLLPVSRIKERRRGRCLQVRLCAPRPVGQRALAAASGHGGEQAGAARVTVKRLWASEDAAPEAQKAARPAPPSIAPPPHSVSEPLVQERRQFWERVECGLGRESRGAPCSGRTAARAGPAMDSSCTGTSSRGVVFWRRLAVALALLVAADRHWAWPPAGHAPAAAGAGGAPAAPPGAPARGPAAAAAAATAATVDESWVCIGPPPHHPSLRAACEVGLFILGWLFSLIMRQAADSLGGVGDTRTPCGW</sequence>
<feature type="region of interest" description="Disordered" evidence="1">
    <location>
        <begin position="726"/>
        <end position="745"/>
    </location>
</feature>
<evidence type="ECO:0000313" key="3">
    <source>
        <dbReference type="Proteomes" id="UP001189429"/>
    </source>
</evidence>
<organism evidence="2 3">
    <name type="scientific">Prorocentrum cordatum</name>
    <dbReference type="NCBI Taxonomy" id="2364126"/>
    <lineage>
        <taxon>Eukaryota</taxon>
        <taxon>Sar</taxon>
        <taxon>Alveolata</taxon>
        <taxon>Dinophyceae</taxon>
        <taxon>Prorocentrales</taxon>
        <taxon>Prorocentraceae</taxon>
        <taxon>Prorocentrum</taxon>
    </lineage>
</organism>
<name>A0ABN9SFW0_9DINO</name>
<dbReference type="Proteomes" id="UP001189429">
    <property type="component" value="Unassembled WGS sequence"/>
</dbReference>
<accession>A0ABN9SFW0</accession>
<dbReference type="EMBL" id="CAUYUJ010011101">
    <property type="protein sequence ID" value="CAK0830973.1"/>
    <property type="molecule type" value="Genomic_DNA"/>
</dbReference>
<feature type="region of interest" description="Disordered" evidence="1">
    <location>
        <begin position="783"/>
        <end position="803"/>
    </location>
</feature>
<keyword evidence="3" id="KW-1185">Reference proteome</keyword>
<gene>
    <name evidence="2" type="ORF">PCOR1329_LOCUS29440</name>
</gene>
<protein>
    <submittedName>
        <fullName evidence="2">Uncharacterized protein</fullName>
    </submittedName>
</protein>